<evidence type="ECO:0000313" key="4">
    <source>
        <dbReference type="EMBL" id="KAK3596599.1"/>
    </source>
</evidence>
<dbReference type="PANTHER" id="PTHR46534:SF1">
    <property type="entry name" value="IGGFC-BINDING PROTEIN N-TERMINAL DOMAIN-CONTAINING PROTEIN"/>
    <property type="match status" value="1"/>
</dbReference>
<keyword evidence="5" id="KW-1185">Reference proteome</keyword>
<dbReference type="PANTHER" id="PTHR46534">
    <property type="entry name" value="IGGFC_BINDING DOMAIN-CONTAINING PROTEIN"/>
    <property type="match status" value="1"/>
</dbReference>
<feature type="transmembrane region" description="Helical" evidence="1">
    <location>
        <begin position="1156"/>
        <end position="1176"/>
    </location>
</feature>
<keyword evidence="1" id="KW-0472">Membrane</keyword>
<gene>
    <name evidence="4" type="ORF">CHS0354_020942</name>
</gene>
<dbReference type="Pfam" id="PF17517">
    <property type="entry name" value="IgGFc_binding"/>
    <property type="match status" value="2"/>
</dbReference>
<comment type="caution">
    <text evidence="4">The sequence shown here is derived from an EMBL/GenBank/DDBJ whole genome shotgun (WGS) entry which is preliminary data.</text>
</comment>
<organism evidence="4 5">
    <name type="scientific">Potamilus streckersoni</name>
    <dbReference type="NCBI Taxonomy" id="2493646"/>
    <lineage>
        <taxon>Eukaryota</taxon>
        <taxon>Metazoa</taxon>
        <taxon>Spiralia</taxon>
        <taxon>Lophotrochozoa</taxon>
        <taxon>Mollusca</taxon>
        <taxon>Bivalvia</taxon>
        <taxon>Autobranchia</taxon>
        <taxon>Heteroconchia</taxon>
        <taxon>Palaeoheterodonta</taxon>
        <taxon>Unionida</taxon>
        <taxon>Unionoidea</taxon>
        <taxon>Unionidae</taxon>
        <taxon>Ambleminae</taxon>
        <taxon>Lampsilini</taxon>
        <taxon>Potamilus</taxon>
    </lineage>
</organism>
<reference evidence="4" key="1">
    <citation type="journal article" date="2021" name="Genome Biol. Evol.">
        <title>A High-Quality Reference Genome for a Parasitic Bivalve with Doubly Uniparental Inheritance (Bivalvia: Unionida).</title>
        <authorList>
            <person name="Smith C.H."/>
        </authorList>
    </citation>
    <scope>NUCLEOTIDE SEQUENCE</scope>
    <source>
        <strain evidence="4">CHS0354</strain>
    </source>
</reference>
<evidence type="ECO:0000256" key="2">
    <source>
        <dbReference type="SAM" id="SignalP"/>
    </source>
</evidence>
<accession>A0AAE0SRU5</accession>
<evidence type="ECO:0000256" key="1">
    <source>
        <dbReference type="SAM" id="Phobius"/>
    </source>
</evidence>
<evidence type="ECO:0000259" key="3">
    <source>
        <dbReference type="Pfam" id="PF17517"/>
    </source>
</evidence>
<proteinExistence type="predicted"/>
<keyword evidence="2" id="KW-0732">Signal</keyword>
<keyword evidence="1" id="KW-1133">Transmembrane helix</keyword>
<dbReference type="InterPro" id="IPR035234">
    <property type="entry name" value="IgGFc-bd_N"/>
</dbReference>
<dbReference type="Proteomes" id="UP001195483">
    <property type="component" value="Unassembled WGS sequence"/>
</dbReference>
<feature type="domain" description="IgGFc-binding protein N-terminal" evidence="3">
    <location>
        <begin position="703"/>
        <end position="916"/>
    </location>
</feature>
<reference evidence="4" key="3">
    <citation type="submission" date="2023-05" db="EMBL/GenBank/DDBJ databases">
        <authorList>
            <person name="Smith C.H."/>
        </authorList>
    </citation>
    <scope>NUCLEOTIDE SEQUENCE</scope>
    <source>
        <strain evidence="4">CHS0354</strain>
        <tissue evidence="4">Mantle</tissue>
    </source>
</reference>
<feature type="chain" id="PRO_5042188342" description="IgGFc-binding protein N-terminal domain-containing protein" evidence="2">
    <location>
        <begin position="23"/>
        <end position="1196"/>
    </location>
</feature>
<dbReference type="AlphaFoldDB" id="A0AAE0SRU5"/>
<evidence type="ECO:0000313" key="5">
    <source>
        <dbReference type="Proteomes" id="UP001195483"/>
    </source>
</evidence>
<keyword evidence="1" id="KW-0812">Transmembrane</keyword>
<sequence>MKIHNWKVLLAILLHASGKVTGIVSQTYYAALLYRESNANATLTVSMNNTGSPEINMTITGACPSHKFALWEQPVHICTDAFPRKTGVTKTGLKLETTSTEEVSVQVLLKTGDKAEGYMAYPYEVLGKEYYITTFCAFVSTVCQFAVLATNNNTYLKIDFINVSNKSQDQSNLNDTMITLKLNELDVLQVESTRSLTGVHIISNKPVAVFAGSRSNLSSDPSHFIEQLLPVKLWGTEFILKPGLSATGDFIQIIAGEMNTKVEMTGYPPFIMPEKGQYVQKRLEKGLLYHLLSDYPIQIAQFVSINLYNNSVSALTAMLVVQPVQLSARTFAFSCLAGANLTMIIKKQDLLKPSQSLNIDPKDMNKNVTIEYVQGSLYAVKTIVMQSTVAGFSNPVMQHNITVYGTSRTEFSGYVACNDSSVMSITIPKTPFAFGCHETVMHVGDMRDNDCDGEVDEDNCTNDDLMTRFSLLKSPVEFAVEFRYFPFKENDYLHFRVQSCGIVMFTVKDMYDSRNFILMVLENSNFFVTVCNIYCSNSNKQVTPVTKCMDEYRHFSIFVNKTDMKITFNDSTLYSVPLHGKIFRKIGFGALLQQAEFEIEASTQDCSGMMPDRNYSQSYLVIYPPYERCVTDITSANETEVAIRKLQPGSIFNAKVFRIGRLENFTWIKQPVQNWTSIIVSANTELFVSTFCKTNPNNRTVSFVSLPTALMGTHFILMDTNNGEYMCAFATAGVHANVYIAFATNISVKITVDDVLSNVDYGHQFYISNYSVAWIKSNYNLMGSVVRSDNPIAVLCGSMNAIYSTLVQIPPIETFGTKFYIPDVDVVNSTLQNATNVTLNVISGYDGTNTLRSNDFDQSYDLERVGDAIAITIFGNHAYALAATKPVLVFLSFISSFGSSVIIVPSTDQYSTINFIPHVLDVENKLGSSWVLKDGTKYADQRDTNYSERLPSSRQKDDAMAIFGFTLFFSKSLGVALIPGALVSKTAKTCILSPGYPGDSIDNDCDGLKDEEFCFQDIVPGSIGNRSGEEYYSVLPCGTSRNTNDTRPFCGSSTPSTTQINTASQTGNGFTYINNVSLMASTQTTVLSSRIYYDNTGPCDCSVPCAWAWNTTMSEEEVKQEVTKLKKKLAVNKDELAATIRSKISIKDFRPSATSLGVLGIILLTLTVGGIVILDITTLVRDFRRLCENLYDMWNY</sequence>
<protein>
    <recommendedName>
        <fullName evidence="3">IgGFc-binding protein N-terminal domain-containing protein</fullName>
    </recommendedName>
</protein>
<dbReference type="EMBL" id="JAEAOA010001282">
    <property type="protein sequence ID" value="KAK3596599.1"/>
    <property type="molecule type" value="Genomic_DNA"/>
</dbReference>
<feature type="domain" description="IgGFc-binding protein N-terminal" evidence="3">
    <location>
        <begin position="117"/>
        <end position="365"/>
    </location>
</feature>
<name>A0AAE0SRU5_9BIVA</name>
<feature type="signal peptide" evidence="2">
    <location>
        <begin position="1"/>
        <end position="22"/>
    </location>
</feature>
<reference evidence="4" key="2">
    <citation type="journal article" date="2021" name="Genome Biol. Evol.">
        <title>Developing a high-quality reference genome for a parasitic bivalve with doubly uniparental inheritance (Bivalvia: Unionida).</title>
        <authorList>
            <person name="Smith C.H."/>
        </authorList>
    </citation>
    <scope>NUCLEOTIDE SEQUENCE</scope>
    <source>
        <strain evidence="4">CHS0354</strain>
        <tissue evidence="4">Mantle</tissue>
    </source>
</reference>